<evidence type="ECO:0000313" key="2">
    <source>
        <dbReference type="Proteomes" id="UP000217311"/>
    </source>
</evidence>
<protein>
    <submittedName>
        <fullName evidence="1">Uncharacterized protein</fullName>
    </submittedName>
</protein>
<gene>
    <name evidence="1" type="ORF">CA606_18365</name>
</gene>
<accession>A0A290MQ05</accession>
<reference evidence="2" key="1">
    <citation type="submission" date="2017-09" db="EMBL/GenBank/DDBJ databases">
        <title>Genome evolution observed in wild isolates of Caulobacter crescentus.</title>
        <authorList>
            <person name="Ely B."/>
            <person name="Wilson K."/>
            <person name="Scott D."/>
        </authorList>
    </citation>
    <scope>NUCLEOTIDE SEQUENCE [LARGE SCALE GENOMIC DNA]</scope>
    <source>
        <strain evidence="2">CB13b1a</strain>
    </source>
</reference>
<proteinExistence type="predicted"/>
<dbReference type="RefSeq" id="WP_096053488.1">
    <property type="nucleotide sequence ID" value="NZ_CP023315.3"/>
</dbReference>
<dbReference type="Proteomes" id="UP000217311">
    <property type="component" value="Chromosome"/>
</dbReference>
<sequence>MNITVIVPEKRDVLFHLTPFAKGCASAAASDRKRRYLVTSRRPGQAIHALLTRLGRSPDDVEITPCGATETAIHPIGNPFEPYAFVWEGLTFDEVATALSNLKAVRTAR</sequence>
<dbReference type="AlphaFoldDB" id="A0A290MQ05"/>
<organism evidence="1 2">
    <name type="scientific">Caulobacter vibrioides</name>
    <name type="common">Caulobacter crescentus</name>
    <dbReference type="NCBI Taxonomy" id="155892"/>
    <lineage>
        <taxon>Bacteria</taxon>
        <taxon>Pseudomonadati</taxon>
        <taxon>Pseudomonadota</taxon>
        <taxon>Alphaproteobacteria</taxon>
        <taxon>Caulobacterales</taxon>
        <taxon>Caulobacteraceae</taxon>
        <taxon>Caulobacter</taxon>
    </lineage>
</organism>
<name>A0A290MQ05_CAUVI</name>
<dbReference type="EMBL" id="CP023315">
    <property type="protein sequence ID" value="ATC34138.1"/>
    <property type="molecule type" value="Genomic_DNA"/>
</dbReference>
<evidence type="ECO:0000313" key="1">
    <source>
        <dbReference type="EMBL" id="ATC34138.1"/>
    </source>
</evidence>